<dbReference type="AlphaFoldDB" id="A0A183SU71"/>
<organism evidence="4">
    <name type="scientific">Schistocephalus solidus</name>
    <name type="common">Tapeworm</name>
    <dbReference type="NCBI Taxonomy" id="70667"/>
    <lineage>
        <taxon>Eukaryota</taxon>
        <taxon>Metazoa</taxon>
        <taxon>Spiralia</taxon>
        <taxon>Lophotrochozoa</taxon>
        <taxon>Platyhelminthes</taxon>
        <taxon>Cestoda</taxon>
        <taxon>Eucestoda</taxon>
        <taxon>Diphyllobothriidea</taxon>
        <taxon>Diphyllobothriidae</taxon>
        <taxon>Schistocephalus</taxon>
    </lineage>
</organism>
<dbReference type="OrthoDB" id="6286735at2759"/>
<evidence type="ECO:0000313" key="4">
    <source>
        <dbReference type="WBParaSite" id="SSLN_0000806401-mRNA-1"/>
    </source>
</evidence>
<name>A0A183SU71_SCHSO</name>
<dbReference type="WBParaSite" id="SSLN_0000806401-mRNA-1">
    <property type="protein sequence ID" value="SSLN_0000806401-mRNA-1"/>
    <property type="gene ID" value="SSLN_0000806401"/>
</dbReference>
<dbReference type="Proteomes" id="UP000275846">
    <property type="component" value="Unassembled WGS sequence"/>
</dbReference>
<proteinExistence type="predicted"/>
<evidence type="ECO:0000256" key="1">
    <source>
        <dbReference type="SAM" id="MobiDB-lite"/>
    </source>
</evidence>
<evidence type="ECO:0000313" key="2">
    <source>
        <dbReference type="EMBL" id="VDL94154.1"/>
    </source>
</evidence>
<reference evidence="2 3" key="2">
    <citation type="submission" date="2018-11" db="EMBL/GenBank/DDBJ databases">
        <authorList>
            <consortium name="Pathogen Informatics"/>
        </authorList>
    </citation>
    <scope>NUCLEOTIDE SEQUENCE [LARGE SCALE GENOMIC DNA]</scope>
    <source>
        <strain evidence="2 3">NST_G2</strain>
    </source>
</reference>
<dbReference type="InterPro" id="IPR031521">
    <property type="entry name" value="DUF4695"/>
</dbReference>
<keyword evidence="3" id="KW-1185">Reference proteome</keyword>
<accession>A0A183SU71</accession>
<feature type="compositionally biased region" description="Polar residues" evidence="1">
    <location>
        <begin position="67"/>
        <end position="78"/>
    </location>
</feature>
<feature type="region of interest" description="Disordered" evidence="1">
    <location>
        <begin position="53"/>
        <end position="80"/>
    </location>
</feature>
<protein>
    <submittedName>
        <fullName evidence="2 4">Uncharacterized protein</fullName>
    </submittedName>
</protein>
<dbReference type="Pfam" id="PF15766">
    <property type="entry name" value="DUF4695"/>
    <property type="match status" value="1"/>
</dbReference>
<reference evidence="4" key="1">
    <citation type="submission" date="2016-06" db="UniProtKB">
        <authorList>
            <consortium name="WormBaseParasite"/>
        </authorList>
    </citation>
    <scope>IDENTIFICATION</scope>
</reference>
<sequence length="136" mass="15383">MSTEGCRTRPGELMHPVQVVPPPGELEIFPRVTLRKEGILNIDKLHRELAAEVLLQQQQSSPDKSTESSAETVRTEPSQRIMRQARLRRARSKLARFRTQPITFAEIKEADEEETAAALPSSSSNFDFASRLQVDR</sequence>
<evidence type="ECO:0000313" key="3">
    <source>
        <dbReference type="Proteomes" id="UP000275846"/>
    </source>
</evidence>
<gene>
    <name evidence="2" type="ORF">SSLN_LOCUS7769</name>
</gene>
<dbReference type="EMBL" id="UYSU01034297">
    <property type="protein sequence ID" value="VDL94154.1"/>
    <property type="molecule type" value="Genomic_DNA"/>
</dbReference>